<dbReference type="InterPro" id="IPR036397">
    <property type="entry name" value="RNaseH_sf"/>
</dbReference>
<dbReference type="InterPro" id="IPR043128">
    <property type="entry name" value="Rev_trsase/Diguanyl_cyclase"/>
</dbReference>
<dbReference type="CDD" id="cd09279">
    <property type="entry name" value="RNase_HI_like"/>
    <property type="match status" value="1"/>
</dbReference>
<dbReference type="InterPro" id="IPR043502">
    <property type="entry name" value="DNA/RNA_pol_sf"/>
</dbReference>
<dbReference type="InterPro" id="IPR000477">
    <property type="entry name" value="RT_dom"/>
</dbReference>
<proteinExistence type="predicted"/>
<dbReference type="AlphaFoldDB" id="A0ABC8R2A1"/>
<organism evidence="8 9">
    <name type="scientific">Ilex paraguariensis</name>
    <name type="common">yerba mate</name>
    <dbReference type="NCBI Taxonomy" id="185542"/>
    <lineage>
        <taxon>Eukaryota</taxon>
        <taxon>Viridiplantae</taxon>
        <taxon>Streptophyta</taxon>
        <taxon>Embryophyta</taxon>
        <taxon>Tracheophyta</taxon>
        <taxon>Spermatophyta</taxon>
        <taxon>Magnoliopsida</taxon>
        <taxon>eudicotyledons</taxon>
        <taxon>Gunneridae</taxon>
        <taxon>Pentapetalae</taxon>
        <taxon>asterids</taxon>
        <taxon>campanulids</taxon>
        <taxon>Aquifoliales</taxon>
        <taxon>Aquifoliaceae</taxon>
        <taxon>Ilex</taxon>
    </lineage>
</organism>
<keyword evidence="9" id="KW-1185">Reference proteome</keyword>
<dbReference type="Proteomes" id="UP001642360">
    <property type="component" value="Unassembled WGS sequence"/>
</dbReference>
<keyword evidence="1" id="KW-0808">Transferase</keyword>
<dbReference type="InterPro" id="IPR012337">
    <property type="entry name" value="RNaseH-like_sf"/>
</dbReference>
<evidence type="ECO:0000256" key="6">
    <source>
        <dbReference type="ARBA" id="ARBA00022918"/>
    </source>
</evidence>
<accession>A0ABC8R2A1</accession>
<evidence type="ECO:0000256" key="1">
    <source>
        <dbReference type="ARBA" id="ARBA00022679"/>
    </source>
</evidence>
<reference evidence="8 9" key="1">
    <citation type="submission" date="2024-02" db="EMBL/GenBank/DDBJ databases">
        <authorList>
            <person name="Vignale AGUSTIN F."/>
            <person name="Sosa J E."/>
            <person name="Modenutti C."/>
        </authorList>
    </citation>
    <scope>NUCLEOTIDE SEQUENCE [LARGE SCALE GENOMIC DNA]</scope>
</reference>
<dbReference type="Gene3D" id="3.30.420.10">
    <property type="entry name" value="Ribonuclease H-like superfamily/Ribonuclease H"/>
    <property type="match status" value="1"/>
</dbReference>
<sequence>MPFGLKNAGATYQRLMNRMFKRQIGNTMEVYIDDMLVKSRRSCDHLVNLADNFSTFREYGLKLNAAKCVFGVESSKFLGYLVSRRGVEANPDQIQAILDVRSPRTVREVQKLTGCWQHSTILSRAPRTNTNPSLWPSRGPRKIRGALLDAKTRYLPLEKLALSLVTTARKLRHYFQAHPIIVLTDQTLKGIFRKADLSGRIFKWAVELGEHDIHFKPRTAIKGQVLTDFIAEFIRGPPVLEGPPSPNITSSKNDKIPSRLLCVDGSSNSKGSGIDILLVSPDGVVVEQAVRLGFKASNNEAEYEALISGLRLAEATGVTDLVFHCDSMLVVNQFNGEFETRNPRMKTYHHEVTTVIRKFGKIDIKQVSRDKNVHANALACLASALDLSLPRRITIEYLPTSSIDKAPEAMAVKEEHRQPSWTDHFLRFLVTGDLPKCSKEARKIKLKASRFWISPD</sequence>
<dbReference type="PANTHER" id="PTHR48475">
    <property type="entry name" value="RIBONUCLEASE H"/>
    <property type="match status" value="1"/>
</dbReference>
<keyword evidence="3" id="KW-0540">Nuclease</keyword>
<protein>
    <recommendedName>
        <fullName evidence="7">Reverse transcriptase domain-containing protein</fullName>
    </recommendedName>
</protein>
<keyword evidence="6" id="KW-0695">RNA-directed DNA polymerase</keyword>
<dbReference type="PANTHER" id="PTHR48475:SF2">
    <property type="entry name" value="RIBONUCLEASE H"/>
    <property type="match status" value="1"/>
</dbReference>
<dbReference type="Pfam" id="PF00078">
    <property type="entry name" value="RVT_1"/>
    <property type="match status" value="1"/>
</dbReference>
<keyword evidence="2" id="KW-0548">Nucleotidyltransferase</keyword>
<dbReference type="PROSITE" id="PS50878">
    <property type="entry name" value="RT_POL"/>
    <property type="match status" value="1"/>
</dbReference>
<dbReference type="GO" id="GO:0016787">
    <property type="term" value="F:hydrolase activity"/>
    <property type="evidence" value="ECO:0007669"/>
    <property type="project" value="UniProtKB-KW"/>
</dbReference>
<keyword evidence="4" id="KW-0255">Endonuclease</keyword>
<dbReference type="Gene3D" id="3.30.70.270">
    <property type="match status" value="1"/>
</dbReference>
<dbReference type="Pfam" id="PF13456">
    <property type="entry name" value="RVT_3"/>
    <property type="match status" value="1"/>
</dbReference>
<dbReference type="Pfam" id="PF17917">
    <property type="entry name" value="RT_RNaseH"/>
    <property type="match status" value="1"/>
</dbReference>
<dbReference type="SUPFAM" id="SSF56672">
    <property type="entry name" value="DNA/RNA polymerases"/>
    <property type="match status" value="1"/>
</dbReference>
<evidence type="ECO:0000313" key="8">
    <source>
        <dbReference type="EMBL" id="CAK9137700.1"/>
    </source>
</evidence>
<gene>
    <name evidence="8" type="ORF">ILEXP_LOCUS4748</name>
</gene>
<dbReference type="InterPro" id="IPR002156">
    <property type="entry name" value="RNaseH_domain"/>
</dbReference>
<feature type="domain" description="Reverse transcriptase" evidence="7">
    <location>
        <begin position="1"/>
        <end position="82"/>
    </location>
</feature>
<dbReference type="EMBL" id="CAUOFW020000836">
    <property type="protein sequence ID" value="CAK9137700.1"/>
    <property type="molecule type" value="Genomic_DNA"/>
</dbReference>
<comment type="caution">
    <text evidence="8">The sequence shown here is derived from an EMBL/GenBank/DDBJ whole genome shotgun (WGS) entry which is preliminary data.</text>
</comment>
<dbReference type="GO" id="GO:0004519">
    <property type="term" value="F:endonuclease activity"/>
    <property type="evidence" value="ECO:0007669"/>
    <property type="project" value="UniProtKB-KW"/>
</dbReference>
<dbReference type="SUPFAM" id="SSF53098">
    <property type="entry name" value="Ribonuclease H-like"/>
    <property type="match status" value="1"/>
</dbReference>
<keyword evidence="5" id="KW-0378">Hydrolase</keyword>
<dbReference type="GO" id="GO:0003964">
    <property type="term" value="F:RNA-directed DNA polymerase activity"/>
    <property type="evidence" value="ECO:0007669"/>
    <property type="project" value="UniProtKB-KW"/>
</dbReference>
<evidence type="ECO:0000259" key="7">
    <source>
        <dbReference type="PROSITE" id="PS50878"/>
    </source>
</evidence>
<evidence type="ECO:0000313" key="9">
    <source>
        <dbReference type="Proteomes" id="UP001642360"/>
    </source>
</evidence>
<dbReference type="CDD" id="cd01647">
    <property type="entry name" value="RT_LTR"/>
    <property type="match status" value="1"/>
</dbReference>
<evidence type="ECO:0000256" key="2">
    <source>
        <dbReference type="ARBA" id="ARBA00022695"/>
    </source>
</evidence>
<evidence type="ECO:0000256" key="4">
    <source>
        <dbReference type="ARBA" id="ARBA00022759"/>
    </source>
</evidence>
<dbReference type="InterPro" id="IPR041373">
    <property type="entry name" value="RT_RNaseH"/>
</dbReference>
<evidence type="ECO:0000256" key="5">
    <source>
        <dbReference type="ARBA" id="ARBA00022801"/>
    </source>
</evidence>
<name>A0ABC8R2A1_9AQUA</name>
<evidence type="ECO:0000256" key="3">
    <source>
        <dbReference type="ARBA" id="ARBA00022722"/>
    </source>
</evidence>